<dbReference type="InterPro" id="IPR010231">
    <property type="entry name" value="SUF_FeS_clus_asmbl_SufB"/>
</dbReference>
<protein>
    <submittedName>
        <fullName evidence="4">ATP-binding cassette transporter, subfamily I, member 13, SmABCI13</fullName>
    </submittedName>
</protein>
<dbReference type="OrthoDB" id="446132at2759"/>
<dbReference type="Proteomes" id="UP000001514">
    <property type="component" value="Unassembled WGS sequence"/>
</dbReference>
<dbReference type="KEGG" id="smo:SELMODRAFT_85320"/>
<dbReference type="GeneID" id="9652321"/>
<keyword evidence="4" id="KW-0067">ATP-binding</keyword>
<proteinExistence type="inferred from homology"/>
<dbReference type="GO" id="GO:0005524">
    <property type="term" value="F:ATP binding"/>
    <property type="evidence" value="ECO:0007669"/>
    <property type="project" value="UniProtKB-KW"/>
</dbReference>
<dbReference type="SUPFAM" id="SSF101960">
    <property type="entry name" value="Stabilizer of iron transporter SufD"/>
    <property type="match status" value="1"/>
</dbReference>
<dbReference type="PANTHER" id="PTHR30508:SF1">
    <property type="entry name" value="UPF0051 PROTEIN ABCI8, CHLOROPLASTIC-RELATED"/>
    <property type="match status" value="1"/>
</dbReference>
<keyword evidence="5" id="KW-1185">Reference proteome</keyword>
<dbReference type="AlphaFoldDB" id="D8R5X1"/>
<dbReference type="GO" id="GO:0016226">
    <property type="term" value="P:iron-sulfur cluster assembly"/>
    <property type="evidence" value="ECO:0000318"/>
    <property type="project" value="GO_Central"/>
</dbReference>
<sequence length="464" mass="51113">RKWGFSSKVESVSIPKGLSEETIRLISSKRQEPPWMLDFRMDAFHKWQKMAPPSWSELRHPPVDFQDMSYYSEPKPSEHAAIVDAYQRLGVDLGPPPESTPGSKPRSMAVDAVFDSTSVALTHHRELEDGGVFFRSLSQAVREFPEVVRDNLGRVVPASDNFYAALNSAVFSDGSFCYVKAGGGVSIPLSTQFRINAPETGQFERTLIVVEEGGHLTYLEGCTATAHDTNQLHAAVVELYCARNAKIDYYTVQNWYSGDQQGRGGIYNFVTKRGLCDGEKSEISWSQVETGSAITWKYPSVVLRGDGSVGKFHSVALTQNQQQADTGSKMIHLGKNTKSFIVSKGVSAGNSTNCYRGLVQIQPSAAGARNFSQCDSLLIGNKSTASTFPVIQGRNPSSRIEHEASTSKVSDEQLFYFRQRGISEDVAAAMIVSGFCRDVVDQFVGEFERELPELLKMKLKGCVG</sequence>
<accession>D8R5X1</accession>
<dbReference type="InParanoid" id="D8R5X1"/>
<dbReference type="InterPro" id="IPR055346">
    <property type="entry name" value="Fe-S_cluster_assembly_SufBD"/>
</dbReference>
<dbReference type="InterPro" id="IPR000825">
    <property type="entry name" value="SUF_FeS_clus_asmbl_SufBD_core"/>
</dbReference>
<evidence type="ECO:0000259" key="3">
    <source>
        <dbReference type="Pfam" id="PF19295"/>
    </source>
</evidence>
<dbReference type="STRING" id="88036.D8R5X1"/>
<dbReference type="InterPro" id="IPR045595">
    <property type="entry name" value="SufBD_N"/>
</dbReference>
<evidence type="ECO:0000313" key="5">
    <source>
        <dbReference type="Proteomes" id="UP000001514"/>
    </source>
</evidence>
<dbReference type="PANTHER" id="PTHR30508">
    <property type="entry name" value="FES CLUSTER ASSEMBLY PROTEIN SUF"/>
    <property type="match status" value="1"/>
</dbReference>
<feature type="domain" description="SUF system FeS cluster assembly SufBD core" evidence="2">
    <location>
        <begin position="193"/>
        <end position="435"/>
    </location>
</feature>
<dbReference type="Gramene" id="EFJ32559">
    <property type="protein sequence ID" value="EFJ32559"/>
    <property type="gene ID" value="SELMODRAFT_85320"/>
</dbReference>
<reference evidence="4 5" key="1">
    <citation type="journal article" date="2011" name="Science">
        <title>The Selaginella genome identifies genetic changes associated with the evolution of vascular plants.</title>
        <authorList>
            <person name="Banks J.A."/>
            <person name="Nishiyama T."/>
            <person name="Hasebe M."/>
            <person name="Bowman J.L."/>
            <person name="Gribskov M."/>
            <person name="dePamphilis C."/>
            <person name="Albert V.A."/>
            <person name="Aono N."/>
            <person name="Aoyama T."/>
            <person name="Ambrose B.A."/>
            <person name="Ashton N.W."/>
            <person name="Axtell M.J."/>
            <person name="Barker E."/>
            <person name="Barker M.S."/>
            <person name="Bennetzen J.L."/>
            <person name="Bonawitz N.D."/>
            <person name="Chapple C."/>
            <person name="Cheng C."/>
            <person name="Correa L.G."/>
            <person name="Dacre M."/>
            <person name="DeBarry J."/>
            <person name="Dreyer I."/>
            <person name="Elias M."/>
            <person name="Engstrom E.M."/>
            <person name="Estelle M."/>
            <person name="Feng L."/>
            <person name="Finet C."/>
            <person name="Floyd S.K."/>
            <person name="Frommer W.B."/>
            <person name="Fujita T."/>
            <person name="Gramzow L."/>
            <person name="Gutensohn M."/>
            <person name="Harholt J."/>
            <person name="Hattori M."/>
            <person name="Heyl A."/>
            <person name="Hirai T."/>
            <person name="Hiwatashi Y."/>
            <person name="Ishikawa M."/>
            <person name="Iwata M."/>
            <person name="Karol K.G."/>
            <person name="Koehler B."/>
            <person name="Kolukisaoglu U."/>
            <person name="Kubo M."/>
            <person name="Kurata T."/>
            <person name="Lalonde S."/>
            <person name="Li K."/>
            <person name="Li Y."/>
            <person name="Litt A."/>
            <person name="Lyons E."/>
            <person name="Manning G."/>
            <person name="Maruyama T."/>
            <person name="Michael T.P."/>
            <person name="Mikami K."/>
            <person name="Miyazaki S."/>
            <person name="Morinaga S."/>
            <person name="Murata T."/>
            <person name="Mueller-Roeber B."/>
            <person name="Nelson D.R."/>
            <person name="Obara M."/>
            <person name="Oguri Y."/>
            <person name="Olmstead R.G."/>
            <person name="Onodera N."/>
            <person name="Petersen B.L."/>
            <person name="Pils B."/>
            <person name="Prigge M."/>
            <person name="Rensing S.A."/>
            <person name="Riano-Pachon D.M."/>
            <person name="Roberts A.W."/>
            <person name="Sato Y."/>
            <person name="Scheller H.V."/>
            <person name="Schulz B."/>
            <person name="Schulz C."/>
            <person name="Shakirov E.V."/>
            <person name="Shibagaki N."/>
            <person name="Shinohara N."/>
            <person name="Shippen D.E."/>
            <person name="Soerensen I."/>
            <person name="Sotooka R."/>
            <person name="Sugimoto N."/>
            <person name="Sugita M."/>
            <person name="Sumikawa N."/>
            <person name="Tanurdzic M."/>
            <person name="Theissen G."/>
            <person name="Ulvskov P."/>
            <person name="Wakazuki S."/>
            <person name="Weng J.K."/>
            <person name="Willats W.W."/>
            <person name="Wipf D."/>
            <person name="Wolf P.G."/>
            <person name="Yang L."/>
            <person name="Zimmer A.D."/>
            <person name="Zhu Q."/>
            <person name="Mitros T."/>
            <person name="Hellsten U."/>
            <person name="Loque D."/>
            <person name="Otillar R."/>
            <person name="Salamov A."/>
            <person name="Schmutz J."/>
            <person name="Shapiro H."/>
            <person name="Lindquist E."/>
            <person name="Lucas S."/>
            <person name="Rokhsar D."/>
            <person name="Grigoriev I.V."/>
        </authorList>
    </citation>
    <scope>NUCLEOTIDE SEQUENCE [LARGE SCALE GENOMIC DNA]</scope>
</reference>
<gene>
    <name evidence="4" type="primary">SmABCI13</name>
    <name evidence="4" type="ORF">SELMODRAFT_85320</name>
</gene>
<keyword evidence="4" id="KW-0547">Nucleotide-binding</keyword>
<dbReference type="GO" id="GO:1990229">
    <property type="term" value="C:iron-sulfur cluster assembly complex"/>
    <property type="evidence" value="ECO:0000318"/>
    <property type="project" value="GO_Central"/>
</dbReference>
<evidence type="ECO:0000313" key="4">
    <source>
        <dbReference type="EMBL" id="EFJ32559.1"/>
    </source>
</evidence>
<comment type="similarity">
    <text evidence="1">Belongs to the iron-sulfur cluster assembly SufBD family.</text>
</comment>
<dbReference type="InterPro" id="IPR037284">
    <property type="entry name" value="SUF_FeS_clus_asmbl_SufBD_sf"/>
</dbReference>
<dbReference type="HOGENOM" id="CLU_026231_0_0_1"/>
<dbReference type="NCBIfam" id="TIGR01980">
    <property type="entry name" value="sufB"/>
    <property type="match status" value="1"/>
</dbReference>
<feature type="non-terminal residue" evidence="4">
    <location>
        <position position="1"/>
    </location>
</feature>
<evidence type="ECO:0000259" key="2">
    <source>
        <dbReference type="Pfam" id="PF01458"/>
    </source>
</evidence>
<dbReference type="Pfam" id="PF19295">
    <property type="entry name" value="SufBD_N"/>
    <property type="match status" value="1"/>
</dbReference>
<organism evidence="5">
    <name type="scientific">Selaginella moellendorffii</name>
    <name type="common">Spikemoss</name>
    <dbReference type="NCBI Taxonomy" id="88036"/>
    <lineage>
        <taxon>Eukaryota</taxon>
        <taxon>Viridiplantae</taxon>
        <taxon>Streptophyta</taxon>
        <taxon>Embryophyta</taxon>
        <taxon>Tracheophyta</taxon>
        <taxon>Lycopodiopsida</taxon>
        <taxon>Selaginellales</taxon>
        <taxon>Selaginellaceae</taxon>
        <taxon>Selaginella</taxon>
    </lineage>
</organism>
<feature type="domain" description="SUF system FeS cluster assembly SufBD N-terminal" evidence="3">
    <location>
        <begin position="124"/>
        <end position="185"/>
    </location>
</feature>
<dbReference type="eggNOG" id="ENOG502QRGW">
    <property type="taxonomic scope" value="Eukaryota"/>
</dbReference>
<dbReference type="EMBL" id="GL377572">
    <property type="protein sequence ID" value="EFJ32559.1"/>
    <property type="molecule type" value="Genomic_DNA"/>
</dbReference>
<dbReference type="Pfam" id="PF01458">
    <property type="entry name" value="SUFBD_core"/>
    <property type="match status" value="1"/>
</dbReference>
<evidence type="ECO:0000256" key="1">
    <source>
        <dbReference type="ARBA" id="ARBA00043967"/>
    </source>
</evidence>
<name>D8R5X1_SELML</name>